<accession>A0AAD5GV24</accession>
<dbReference type="InterPro" id="IPR027417">
    <property type="entry name" value="P-loop_NTPase"/>
</dbReference>
<gene>
    <name evidence="10" type="ORF">M8C21_021143</name>
</gene>
<evidence type="ECO:0000256" key="2">
    <source>
        <dbReference type="ARBA" id="ARBA00008894"/>
    </source>
</evidence>
<dbReference type="GO" id="GO:0030014">
    <property type="term" value="C:CCR4-NOT complex"/>
    <property type="evidence" value="ECO:0007669"/>
    <property type="project" value="InterPro"/>
</dbReference>
<dbReference type="PANTHER" id="PTHR10797">
    <property type="entry name" value="CCR4-NOT TRANSCRIPTION COMPLEX SUBUNIT"/>
    <property type="match status" value="1"/>
</dbReference>
<comment type="similarity">
    <text evidence="2">Belongs to the disease resistance NB-LRR family.</text>
</comment>
<dbReference type="SUPFAM" id="SSF53098">
    <property type="entry name" value="Ribonuclease H-like"/>
    <property type="match status" value="1"/>
</dbReference>
<keyword evidence="6" id="KW-0067">ATP-binding</keyword>
<evidence type="ECO:0000256" key="3">
    <source>
        <dbReference type="ARBA" id="ARBA00022723"/>
    </source>
</evidence>
<comment type="caution">
    <text evidence="10">The sequence shown here is derived from an EMBL/GenBank/DDBJ whole genome shotgun (WGS) entry which is preliminary data.</text>
</comment>
<evidence type="ECO:0000256" key="4">
    <source>
        <dbReference type="ARBA" id="ARBA00022741"/>
    </source>
</evidence>
<dbReference type="CDD" id="cd18137">
    <property type="entry name" value="HLD_clamp_pol_III_gamma_tau"/>
    <property type="match status" value="1"/>
</dbReference>
<dbReference type="GO" id="GO:0046872">
    <property type="term" value="F:metal ion binding"/>
    <property type="evidence" value="ECO:0007669"/>
    <property type="project" value="UniProtKB-KW"/>
</dbReference>
<feature type="domain" description="Plectin/eS10 N-terminal" evidence="8">
    <location>
        <begin position="266"/>
        <end position="302"/>
    </location>
</feature>
<evidence type="ECO:0000256" key="5">
    <source>
        <dbReference type="ARBA" id="ARBA00022833"/>
    </source>
</evidence>
<name>A0AAD5GV24_AMBAR</name>
<evidence type="ECO:0000313" key="10">
    <source>
        <dbReference type="EMBL" id="KAI7756732.1"/>
    </source>
</evidence>
<keyword evidence="4" id="KW-0547">Nucleotide-binding</keyword>
<feature type="region of interest" description="Disordered" evidence="7">
    <location>
        <begin position="1"/>
        <end position="22"/>
    </location>
</feature>
<dbReference type="GO" id="GO:0004535">
    <property type="term" value="F:poly(A)-specific ribonuclease activity"/>
    <property type="evidence" value="ECO:0007669"/>
    <property type="project" value="InterPro"/>
</dbReference>
<evidence type="ECO:0000256" key="6">
    <source>
        <dbReference type="ARBA" id="ARBA00022840"/>
    </source>
</evidence>
<dbReference type="EMBL" id="JAMZMK010000277">
    <property type="protein sequence ID" value="KAI7756732.1"/>
    <property type="molecule type" value="Genomic_DNA"/>
</dbReference>
<dbReference type="Pfam" id="PF22608">
    <property type="entry name" value="DNAX_ATPase_lid"/>
    <property type="match status" value="1"/>
</dbReference>
<proteinExistence type="inferred from homology"/>
<evidence type="ECO:0000256" key="1">
    <source>
        <dbReference type="ARBA" id="ARBA00006360"/>
    </source>
</evidence>
<comment type="similarity">
    <text evidence="1">Belongs to the DnaX/STICHEL family.</text>
</comment>
<keyword evidence="5" id="KW-0862">Zinc</keyword>
<dbReference type="InterPro" id="IPR012337">
    <property type="entry name" value="RNaseH-like_sf"/>
</dbReference>
<dbReference type="InterPro" id="IPR005326">
    <property type="entry name" value="Plectin_eS10_N"/>
</dbReference>
<evidence type="ECO:0000259" key="8">
    <source>
        <dbReference type="Pfam" id="PF03501"/>
    </source>
</evidence>
<reference evidence="10" key="1">
    <citation type="submission" date="2022-06" db="EMBL/GenBank/DDBJ databases">
        <title>Uncovering the hologenomic basis of an extraordinary plant invasion.</title>
        <authorList>
            <person name="Bieker V.C."/>
            <person name="Martin M.D."/>
            <person name="Gilbert T."/>
            <person name="Hodgins K."/>
            <person name="Battlay P."/>
            <person name="Petersen B."/>
            <person name="Wilson J."/>
        </authorList>
    </citation>
    <scope>NUCLEOTIDE SEQUENCE</scope>
    <source>
        <strain evidence="10">AA19_3_7</strain>
        <tissue evidence="10">Leaf</tissue>
    </source>
</reference>
<evidence type="ECO:0000259" key="9">
    <source>
        <dbReference type="Pfam" id="PF22608"/>
    </source>
</evidence>
<feature type="domain" description="DNA polymerase III subunit gamma/tau helical lid" evidence="9">
    <location>
        <begin position="375"/>
        <end position="417"/>
    </location>
</feature>
<dbReference type="GO" id="GO:0005524">
    <property type="term" value="F:ATP binding"/>
    <property type="evidence" value="ECO:0007669"/>
    <property type="project" value="UniProtKB-KW"/>
</dbReference>
<dbReference type="Gene3D" id="3.30.420.10">
    <property type="entry name" value="Ribonuclease H-like superfamily/Ribonuclease H"/>
    <property type="match status" value="1"/>
</dbReference>
<sequence length="493" mass="56741">MDTEFPGVIYRQSTDPKKPYAHRQPLDHYKLLKSNVDVLNLIQLGLTLTDASGNLPYDEENNKRRRFIWQFNFNDFDVARDQHAPESIELLKRQGIDFERNRVEGVDSVRFGELMMSSGLVCNDSVSWVTFHSAYDFGYLLKILTRRELPRGLDEFLESLRMFFGDNVYDVKHLMKFCRKNLYGGLDRVAGILEVNRVVGKCHQAGSDSLLTWHAFQKMRDVYFVDVGPEKFAGERKRDKEKIKFLYTISAKYERRIVFVMVISYLGVCFAKKDYNLAKHPEIDVPNLEVIKLMQSFKSKECRRLPGCTITDFGSNKNGIDKVRLLMKKLQMGSSTSTFVRRHEVYVIDECRLLPSKLWLAFQKFLEEPPPDSDIVNKLTKISEEENLDVESDALDLIALNVEGSLRDVETMLDQLCLLGKRITTDLVNELVSFLTLSNKVGVVSDEKLLKLLELPMSSNIHKPVLCQSCSSIWQTIETQIKGTDNPSEICLF</sequence>
<dbReference type="Gene3D" id="1.10.8.60">
    <property type="match status" value="1"/>
</dbReference>
<dbReference type="Proteomes" id="UP001206925">
    <property type="component" value="Unassembled WGS sequence"/>
</dbReference>
<keyword evidence="3" id="KW-0479">Metal-binding</keyword>
<dbReference type="InterPro" id="IPR036397">
    <property type="entry name" value="RNaseH_sf"/>
</dbReference>
<dbReference type="InterPro" id="IPR045085">
    <property type="entry name" value="HLD_clamp_pol_III_gamma_tau"/>
</dbReference>
<dbReference type="SUPFAM" id="SSF52540">
    <property type="entry name" value="P-loop containing nucleoside triphosphate hydrolases"/>
    <property type="match status" value="1"/>
</dbReference>
<dbReference type="InterPro" id="IPR039637">
    <property type="entry name" value="CNOT7/CNOT8/Pop2"/>
</dbReference>
<dbReference type="GO" id="GO:0003676">
    <property type="term" value="F:nucleic acid binding"/>
    <property type="evidence" value="ECO:0007669"/>
    <property type="project" value="InterPro"/>
</dbReference>
<dbReference type="InterPro" id="IPR036388">
    <property type="entry name" value="WH-like_DNA-bd_sf"/>
</dbReference>
<evidence type="ECO:0000313" key="11">
    <source>
        <dbReference type="Proteomes" id="UP001206925"/>
    </source>
</evidence>
<dbReference type="Gene3D" id="1.10.10.10">
    <property type="entry name" value="Winged helix-like DNA-binding domain superfamily/Winged helix DNA-binding domain"/>
    <property type="match status" value="1"/>
</dbReference>
<protein>
    <submittedName>
        <fullName evidence="10">Uncharacterized protein</fullName>
    </submittedName>
</protein>
<evidence type="ECO:0000256" key="7">
    <source>
        <dbReference type="SAM" id="MobiDB-lite"/>
    </source>
</evidence>
<keyword evidence="11" id="KW-1185">Reference proteome</keyword>
<dbReference type="Pfam" id="PF03501">
    <property type="entry name" value="S10_plectin"/>
    <property type="match status" value="1"/>
</dbReference>
<dbReference type="AlphaFoldDB" id="A0AAD5GV24"/>
<dbReference type="FunFam" id="1.10.8.60:FF:000013">
    <property type="entry name" value="DNA polymerase III subunit gamma/tau"/>
    <property type="match status" value="1"/>
</dbReference>
<organism evidence="10 11">
    <name type="scientific">Ambrosia artemisiifolia</name>
    <name type="common">Common ragweed</name>
    <dbReference type="NCBI Taxonomy" id="4212"/>
    <lineage>
        <taxon>Eukaryota</taxon>
        <taxon>Viridiplantae</taxon>
        <taxon>Streptophyta</taxon>
        <taxon>Embryophyta</taxon>
        <taxon>Tracheophyta</taxon>
        <taxon>Spermatophyta</taxon>
        <taxon>Magnoliopsida</taxon>
        <taxon>eudicotyledons</taxon>
        <taxon>Gunneridae</taxon>
        <taxon>Pentapetalae</taxon>
        <taxon>asterids</taxon>
        <taxon>campanulids</taxon>
        <taxon>Asterales</taxon>
        <taxon>Asteraceae</taxon>
        <taxon>Asteroideae</taxon>
        <taxon>Heliantheae alliance</taxon>
        <taxon>Heliantheae</taxon>
        <taxon>Ambrosia</taxon>
    </lineage>
</organism>